<dbReference type="GO" id="GO:0051301">
    <property type="term" value="P:cell division"/>
    <property type="evidence" value="ECO:0007669"/>
    <property type="project" value="UniProtKB-KW"/>
</dbReference>
<dbReference type="GeneID" id="73471589"/>
<feature type="domain" description="Anaphase-promoting complex subunit 5" evidence="7">
    <location>
        <begin position="283"/>
        <end position="372"/>
    </location>
</feature>
<comment type="caution">
    <text evidence="8">The sequence shown here is derived from an EMBL/GenBank/DDBJ whole genome shotgun (WGS) entry which is preliminary data.</text>
</comment>
<evidence type="ECO:0000256" key="3">
    <source>
        <dbReference type="ARBA" id="ARBA00022618"/>
    </source>
</evidence>
<evidence type="ECO:0000313" key="9">
    <source>
        <dbReference type="Proteomes" id="UP000694255"/>
    </source>
</evidence>
<dbReference type="PANTHER" id="PTHR12830">
    <property type="entry name" value="ANAPHASE-PROMOTING COMPLEX SUBUNIT 5"/>
    <property type="match status" value="1"/>
</dbReference>
<dbReference type="RefSeq" id="XP_049261964.1">
    <property type="nucleotide sequence ID" value="XM_049408785.1"/>
</dbReference>
<dbReference type="GO" id="GO:0031145">
    <property type="term" value="P:anaphase-promoting complex-dependent catabolic process"/>
    <property type="evidence" value="ECO:0007669"/>
    <property type="project" value="TreeGrafter"/>
</dbReference>
<keyword evidence="9" id="KW-1185">Reference proteome</keyword>
<dbReference type="InterPro" id="IPR026000">
    <property type="entry name" value="Apc5_dom"/>
</dbReference>
<dbReference type="OrthoDB" id="2504561at2759"/>
<evidence type="ECO:0000256" key="6">
    <source>
        <dbReference type="ARBA" id="ARBA00023306"/>
    </source>
</evidence>
<accession>A0A8J5QA25</accession>
<comment type="similarity">
    <text evidence="1">Belongs to the APC5 family.</text>
</comment>
<name>A0A8J5QA25_9ASCO</name>
<keyword evidence="3" id="KW-0132">Cell division</keyword>
<dbReference type="PANTHER" id="PTHR12830:SF9">
    <property type="entry name" value="ANAPHASE-PROMOTING COMPLEX SUBUNIT 5"/>
    <property type="match status" value="1"/>
</dbReference>
<evidence type="ECO:0000256" key="4">
    <source>
        <dbReference type="ARBA" id="ARBA00022776"/>
    </source>
</evidence>
<evidence type="ECO:0000256" key="2">
    <source>
        <dbReference type="ARBA" id="ARBA00016066"/>
    </source>
</evidence>
<dbReference type="Proteomes" id="UP000694255">
    <property type="component" value="Unassembled WGS sequence"/>
</dbReference>
<keyword evidence="6" id="KW-0131">Cell cycle</keyword>
<proteinExistence type="inferred from homology"/>
<reference evidence="8 9" key="1">
    <citation type="journal article" date="2021" name="DNA Res.">
        <title>Genome analysis of Candida subhashii reveals its hybrid nature and dual mitochondrial genome conformations.</title>
        <authorList>
            <person name="Mixao V."/>
            <person name="Hegedusova E."/>
            <person name="Saus E."/>
            <person name="Pryszcz L.P."/>
            <person name="Cillingova A."/>
            <person name="Nosek J."/>
            <person name="Gabaldon T."/>
        </authorList>
    </citation>
    <scope>NUCLEOTIDE SEQUENCE [LARGE SCALE GENOMIC DNA]</scope>
    <source>
        <strain evidence="8 9">CBS 10753</strain>
    </source>
</reference>
<evidence type="ECO:0000259" key="7">
    <source>
        <dbReference type="Pfam" id="PF12862"/>
    </source>
</evidence>
<organism evidence="8 9">
    <name type="scientific">[Candida] subhashii</name>
    <dbReference type="NCBI Taxonomy" id="561895"/>
    <lineage>
        <taxon>Eukaryota</taxon>
        <taxon>Fungi</taxon>
        <taxon>Dikarya</taxon>
        <taxon>Ascomycota</taxon>
        <taxon>Saccharomycotina</taxon>
        <taxon>Pichiomycetes</taxon>
        <taxon>Debaryomycetaceae</taxon>
        <taxon>Spathaspora</taxon>
    </lineage>
</organism>
<dbReference type="EMBL" id="JAGSYN010000214">
    <property type="protein sequence ID" value="KAG7661731.1"/>
    <property type="molecule type" value="Genomic_DNA"/>
</dbReference>
<evidence type="ECO:0000256" key="1">
    <source>
        <dbReference type="ARBA" id="ARBA00007450"/>
    </source>
</evidence>
<evidence type="ECO:0000256" key="5">
    <source>
        <dbReference type="ARBA" id="ARBA00022786"/>
    </source>
</evidence>
<keyword evidence="4" id="KW-0498">Mitosis</keyword>
<sequence length="694" mass="80113">MKIDVHPASLIYLYATNSITNDILQSSLILLVKLINNDILYDEQEEIIVIPTLIDLCYNIHKQQQSSQSSSIQLQKSLLELLWNIQSIEHLDDWLDKLFGMLVAPNVLFSNKSSSVKQLSSRSLFGSFIYKIVTSYRLLKFDESFVLYESFVEYRELTRELYESYGGIIPNNEPLAPQQQNKGKPEDQDQELFNQLNQQLQSTIGINIPNQSMNDSNHNSGETLIPVPNHDLQVLLDNQINLLENYGTPTPKLLKDIMELMTSPNSNMFRIQNITFNNLPSYYYIKYLECLQSSNYNGAFESLHQYFDYMVSNNSKYFYHFALVSRASLHQFFGEDDKAMDAIEEAISVARENKDNSTLTYILSWLFNFMKNKPELWNRQKFYNTRNNSHLLDFLISKSRSVSLSLYSMSYNFETLQIMNSGSSGGIDQYMTSLLKAIYISVNDVKPTFVKSAEVAACVWARIGNPILNDDDDDIEVAYENLEKLKAGVIDVDHSLYNSLQTRSLIMLIKMNLMKGRFRISQEIIQVLLDNEIRDIELKHEFIALQIETQICLENYNDALKLISNTISNTDNLFLTIRLNLLKSSIFNQSGNHSRVISTTIQQIQLAHKSGFMPLIIEGLIILCGSFNALGEYQDSIDIFKSIMPRVLAMNNREYISRAYFELSQAWFGKYRQQQQSQRNEKLFGRALRFNLNT</sequence>
<dbReference type="GO" id="GO:0070979">
    <property type="term" value="P:protein K11-linked ubiquitination"/>
    <property type="evidence" value="ECO:0007669"/>
    <property type="project" value="TreeGrafter"/>
</dbReference>
<dbReference type="GO" id="GO:0005680">
    <property type="term" value="C:anaphase-promoting complex"/>
    <property type="evidence" value="ECO:0007669"/>
    <property type="project" value="InterPro"/>
</dbReference>
<dbReference type="GO" id="GO:0045842">
    <property type="term" value="P:positive regulation of mitotic metaphase/anaphase transition"/>
    <property type="evidence" value="ECO:0007669"/>
    <property type="project" value="TreeGrafter"/>
</dbReference>
<protein>
    <recommendedName>
        <fullName evidence="2">Anaphase-promoting complex subunit 5</fullName>
    </recommendedName>
</protein>
<gene>
    <name evidence="8" type="ORF">J8A68_004789</name>
</gene>
<evidence type="ECO:0000313" key="8">
    <source>
        <dbReference type="EMBL" id="KAG7661731.1"/>
    </source>
</evidence>
<keyword evidence="5" id="KW-0833">Ubl conjugation pathway</keyword>
<dbReference type="InterPro" id="IPR037679">
    <property type="entry name" value="Apc5"/>
</dbReference>
<dbReference type="AlphaFoldDB" id="A0A8J5QA25"/>
<dbReference type="Pfam" id="PF12862">
    <property type="entry name" value="ANAPC5"/>
    <property type="match status" value="1"/>
</dbReference>